<sequence length="124" mass="14430">MSTYNFLRAQITPQTPSLTGREYVDRMNAALDPLYASIRRELGESNVLYQECITEILKCVKGRMSFTGWSAQLQEIIDSCPKIEKHHEAVAFLFRDMGINIKPVEENELDKLLKEYKMDDKVRR</sequence>
<keyword evidence="2" id="KW-1185">Reference proteome</keyword>
<organism evidence="1 2">
    <name type="scientific">Pleomassaria siparia CBS 279.74</name>
    <dbReference type="NCBI Taxonomy" id="1314801"/>
    <lineage>
        <taxon>Eukaryota</taxon>
        <taxon>Fungi</taxon>
        <taxon>Dikarya</taxon>
        <taxon>Ascomycota</taxon>
        <taxon>Pezizomycotina</taxon>
        <taxon>Dothideomycetes</taxon>
        <taxon>Pleosporomycetidae</taxon>
        <taxon>Pleosporales</taxon>
        <taxon>Pleomassariaceae</taxon>
        <taxon>Pleomassaria</taxon>
    </lineage>
</organism>
<name>A0A6G1KAF4_9PLEO</name>
<evidence type="ECO:0000313" key="1">
    <source>
        <dbReference type="EMBL" id="KAF2709421.1"/>
    </source>
</evidence>
<dbReference type="Proteomes" id="UP000799428">
    <property type="component" value="Unassembled WGS sequence"/>
</dbReference>
<evidence type="ECO:0000313" key="2">
    <source>
        <dbReference type="Proteomes" id="UP000799428"/>
    </source>
</evidence>
<proteinExistence type="predicted"/>
<dbReference type="AlphaFoldDB" id="A0A6G1KAF4"/>
<accession>A0A6G1KAF4</accession>
<dbReference type="EMBL" id="MU005770">
    <property type="protein sequence ID" value="KAF2709421.1"/>
    <property type="molecule type" value="Genomic_DNA"/>
</dbReference>
<protein>
    <submittedName>
        <fullName evidence="1">Uncharacterized protein</fullName>
    </submittedName>
</protein>
<gene>
    <name evidence="1" type="ORF">K504DRAFT_490922</name>
</gene>
<reference evidence="1" key="1">
    <citation type="journal article" date="2020" name="Stud. Mycol.">
        <title>101 Dothideomycetes genomes: a test case for predicting lifestyles and emergence of pathogens.</title>
        <authorList>
            <person name="Haridas S."/>
            <person name="Albert R."/>
            <person name="Binder M."/>
            <person name="Bloem J."/>
            <person name="Labutti K."/>
            <person name="Salamov A."/>
            <person name="Andreopoulos B."/>
            <person name="Baker S."/>
            <person name="Barry K."/>
            <person name="Bills G."/>
            <person name="Bluhm B."/>
            <person name="Cannon C."/>
            <person name="Castanera R."/>
            <person name="Culley D."/>
            <person name="Daum C."/>
            <person name="Ezra D."/>
            <person name="Gonzalez J."/>
            <person name="Henrissat B."/>
            <person name="Kuo A."/>
            <person name="Liang C."/>
            <person name="Lipzen A."/>
            <person name="Lutzoni F."/>
            <person name="Magnuson J."/>
            <person name="Mondo S."/>
            <person name="Nolan M."/>
            <person name="Ohm R."/>
            <person name="Pangilinan J."/>
            <person name="Park H.-J."/>
            <person name="Ramirez L."/>
            <person name="Alfaro M."/>
            <person name="Sun H."/>
            <person name="Tritt A."/>
            <person name="Yoshinaga Y."/>
            <person name="Zwiers L.-H."/>
            <person name="Turgeon B."/>
            <person name="Goodwin S."/>
            <person name="Spatafora J."/>
            <person name="Crous P."/>
            <person name="Grigoriev I."/>
        </authorList>
    </citation>
    <scope>NUCLEOTIDE SEQUENCE</scope>
    <source>
        <strain evidence="1">CBS 279.74</strain>
    </source>
</reference>